<feature type="region of interest" description="Disordered" evidence="1">
    <location>
        <begin position="1"/>
        <end position="70"/>
    </location>
</feature>
<keyword evidence="3" id="KW-1185">Reference proteome</keyword>
<feature type="compositionally biased region" description="Basic and acidic residues" evidence="1">
    <location>
        <begin position="50"/>
        <end position="70"/>
    </location>
</feature>
<accession>A0ABV7YQ78</accession>
<dbReference type="Proteomes" id="UP001595699">
    <property type="component" value="Unassembled WGS sequence"/>
</dbReference>
<dbReference type="Gene3D" id="2.50.20.20">
    <property type="match status" value="1"/>
</dbReference>
<dbReference type="InterPro" id="IPR029046">
    <property type="entry name" value="LolA/LolB/LppX"/>
</dbReference>
<feature type="compositionally biased region" description="Low complexity" evidence="1">
    <location>
        <begin position="21"/>
        <end position="49"/>
    </location>
</feature>
<dbReference type="EMBL" id="JBHRZH010000050">
    <property type="protein sequence ID" value="MFC3766209.1"/>
    <property type="molecule type" value="Genomic_DNA"/>
</dbReference>
<comment type="caution">
    <text evidence="2">The sequence shown here is derived from an EMBL/GenBank/DDBJ whole genome shotgun (WGS) entry which is preliminary data.</text>
</comment>
<reference evidence="3" key="1">
    <citation type="journal article" date="2019" name="Int. J. Syst. Evol. Microbiol.">
        <title>The Global Catalogue of Microorganisms (GCM) 10K type strain sequencing project: providing services to taxonomists for standard genome sequencing and annotation.</title>
        <authorList>
            <consortium name="The Broad Institute Genomics Platform"/>
            <consortium name="The Broad Institute Genome Sequencing Center for Infectious Disease"/>
            <person name="Wu L."/>
            <person name="Ma J."/>
        </authorList>
    </citation>
    <scope>NUCLEOTIDE SEQUENCE [LARGE SCALE GENOMIC DNA]</scope>
    <source>
        <strain evidence="3">CGMCC 4.7241</strain>
    </source>
</reference>
<name>A0ABV7YQ78_9ACTN</name>
<protein>
    <recommendedName>
        <fullName evidence="4">Lipoprotein</fullName>
    </recommendedName>
</protein>
<gene>
    <name evidence="2" type="ORF">ACFOUW_35635</name>
</gene>
<organism evidence="2 3">
    <name type="scientific">Tenggerimyces flavus</name>
    <dbReference type="NCBI Taxonomy" id="1708749"/>
    <lineage>
        <taxon>Bacteria</taxon>
        <taxon>Bacillati</taxon>
        <taxon>Actinomycetota</taxon>
        <taxon>Actinomycetes</taxon>
        <taxon>Propionibacteriales</taxon>
        <taxon>Nocardioidaceae</taxon>
        <taxon>Tenggerimyces</taxon>
    </lineage>
</organism>
<evidence type="ECO:0000313" key="2">
    <source>
        <dbReference type="EMBL" id="MFC3766209.1"/>
    </source>
</evidence>
<proteinExistence type="predicted"/>
<dbReference type="RefSeq" id="WP_205117572.1">
    <property type="nucleotide sequence ID" value="NZ_JAFBCM010000001.1"/>
</dbReference>
<evidence type="ECO:0000256" key="1">
    <source>
        <dbReference type="SAM" id="MobiDB-lite"/>
    </source>
</evidence>
<evidence type="ECO:0008006" key="4">
    <source>
        <dbReference type="Google" id="ProtNLM"/>
    </source>
</evidence>
<sequence>MTFGMAACNQQADPKAQVAVEAPAKASAKPTKAAPSEKPAAVAKPTPTKAAERSTRGEVRKKDKPKEKLTARSLTAKTVDAANAKGSAKIKLAKKNAQLEQFAGEVEFGTKDFARRSTVVSQGSEVAMVLLPNAIYMKIPGMTDDDKKPWVDVAGLSASKNSSEQATAAMLAWMRQSIDPTAQLAGLQYGRITSSSAADVEGVATTKHEVEVKLSDLAKLKSGAQAAYQQLASRGVKTLSYELYVDDDFLPHRLVVPVLTEGEPLDFVYYDWGTSLDLGAPPASQIGKLPKG</sequence>
<evidence type="ECO:0000313" key="3">
    <source>
        <dbReference type="Proteomes" id="UP001595699"/>
    </source>
</evidence>
<dbReference type="SUPFAM" id="SSF89392">
    <property type="entry name" value="Prokaryotic lipoproteins and lipoprotein localization factors"/>
    <property type="match status" value="1"/>
</dbReference>